<evidence type="ECO:0000313" key="2">
    <source>
        <dbReference type="Proteomes" id="UP000030949"/>
    </source>
</evidence>
<dbReference type="Proteomes" id="UP000030949">
    <property type="component" value="Unassembled WGS sequence"/>
</dbReference>
<dbReference type="EMBL" id="JQGJ01000006">
    <property type="protein sequence ID" value="KHK64609.1"/>
    <property type="molecule type" value="Genomic_DNA"/>
</dbReference>
<comment type="caution">
    <text evidence="1">The sequence shown here is derived from an EMBL/GenBank/DDBJ whole genome shotgun (WGS) entry which is preliminary data.</text>
</comment>
<sequence>MPEKIRANELGGGLRNALQCSSGRSPFQGNEGRMSPCGAGCREDWREGRGARQLPTLTALLAIVRLYLQMNIYLFLGLELFRCQPDSVLKGPLR</sequence>
<proteinExistence type="predicted"/>
<reference evidence="2" key="1">
    <citation type="submission" date="2015-03" db="EMBL/GenBank/DDBJ databases">
        <title>Pseudomonas frederiksbergensis hydrocarbon degrader.</title>
        <authorList>
            <person name="Brown L.M."/>
            <person name="Ruiz O.N."/>
            <person name="Mueller S."/>
            <person name="Gunasekera T.S."/>
        </authorList>
    </citation>
    <scope>NUCLEOTIDE SEQUENCE [LARGE SCALE GENOMIC DNA]</scope>
    <source>
        <strain evidence="2">SI8</strain>
    </source>
</reference>
<organism evidence="1 2">
    <name type="scientific">Pseudomonas frederiksbergensis</name>
    <dbReference type="NCBI Taxonomy" id="104087"/>
    <lineage>
        <taxon>Bacteria</taxon>
        <taxon>Pseudomonadati</taxon>
        <taxon>Pseudomonadota</taxon>
        <taxon>Gammaproteobacteria</taxon>
        <taxon>Pseudomonadales</taxon>
        <taxon>Pseudomonadaceae</taxon>
        <taxon>Pseudomonas</taxon>
    </lineage>
</organism>
<protein>
    <submittedName>
        <fullName evidence="1">Uncharacterized protein</fullName>
    </submittedName>
</protein>
<gene>
    <name evidence="1" type="ORF">JZ00_12655</name>
</gene>
<name>A0A0B1Z0M6_9PSED</name>
<accession>A0A0B1Z0M6</accession>
<dbReference type="AlphaFoldDB" id="A0A0B1Z0M6"/>
<evidence type="ECO:0000313" key="1">
    <source>
        <dbReference type="EMBL" id="KHK64609.1"/>
    </source>
</evidence>